<keyword evidence="2" id="KW-0288">FMN</keyword>
<evidence type="ECO:0000313" key="7">
    <source>
        <dbReference type="Proteomes" id="UP001333996"/>
    </source>
</evidence>
<feature type="domain" description="Luciferase-like" evidence="5">
    <location>
        <begin position="11"/>
        <end position="247"/>
    </location>
</feature>
<keyword evidence="4" id="KW-0503">Monooxygenase</keyword>
<dbReference type="PANTHER" id="PTHR42847:SF4">
    <property type="entry name" value="ALKANESULFONATE MONOOXYGENASE-RELATED"/>
    <property type="match status" value="1"/>
</dbReference>
<dbReference type="SUPFAM" id="SSF51679">
    <property type="entry name" value="Bacterial luciferase-like"/>
    <property type="match status" value="1"/>
</dbReference>
<proteinExistence type="predicted"/>
<evidence type="ECO:0000256" key="2">
    <source>
        <dbReference type="ARBA" id="ARBA00022643"/>
    </source>
</evidence>
<dbReference type="InterPro" id="IPR036661">
    <property type="entry name" value="Luciferase-like_sf"/>
</dbReference>
<accession>A0ABU7FVC3</accession>
<evidence type="ECO:0000313" key="6">
    <source>
        <dbReference type="EMBL" id="MED7828066.1"/>
    </source>
</evidence>
<reference evidence="6" key="1">
    <citation type="submission" date="2024-01" db="EMBL/GenBank/DDBJ databases">
        <title>First draft genome sequence data of TA4-1, the type strain of Gram-positive actinobacterium Streptomyces chiangmaiensis.</title>
        <authorList>
            <person name="Yasawong M."/>
            <person name="Nantapong N."/>
        </authorList>
    </citation>
    <scope>NUCLEOTIDE SEQUENCE</scope>
    <source>
        <strain evidence="6">TA4-1</strain>
    </source>
</reference>
<dbReference type="GO" id="GO:0016491">
    <property type="term" value="F:oxidoreductase activity"/>
    <property type="evidence" value="ECO:0007669"/>
    <property type="project" value="UniProtKB-KW"/>
</dbReference>
<dbReference type="InterPro" id="IPR050172">
    <property type="entry name" value="SsuD_RutA_monooxygenase"/>
</dbReference>
<dbReference type="PANTHER" id="PTHR42847">
    <property type="entry name" value="ALKANESULFONATE MONOOXYGENASE"/>
    <property type="match status" value="1"/>
</dbReference>
<dbReference type="Proteomes" id="UP001333996">
    <property type="component" value="Unassembled WGS sequence"/>
</dbReference>
<dbReference type="Pfam" id="PF00296">
    <property type="entry name" value="Bac_luciferase"/>
    <property type="match status" value="1"/>
</dbReference>
<sequence length="317" mass="34755">MRFAISIPQFYADGEFDPAAFRAYVTRVEQLGFDSAWTQEQTLGSKPQLGPMETMTYAAACTEHLRLGCAVFVSTLHSPVHLAKSISSLDQLSRGRIEVGFGTGGKQRPFGAFGVDPERYVARFYEGLEVMTRLWRDSSTRFSGEFWQLADAAMEPKPFQKPYPPLWFGGSGRTALRRAVLSPGLFSGFFGAGQVSTAKFAEQVEIVRQTLAESGRPTDDFAIAKRVYIAVDDDAQRARERINAELAALYMRQSPEVEAAAIAGTPGECARKLSEVITAGAELILFTPLFAQAEHLERLASEVMPELGATASGEHQL</sequence>
<dbReference type="EMBL" id="JAYWVC010000308">
    <property type="protein sequence ID" value="MED7828066.1"/>
    <property type="molecule type" value="Genomic_DNA"/>
</dbReference>
<evidence type="ECO:0000256" key="3">
    <source>
        <dbReference type="ARBA" id="ARBA00023002"/>
    </source>
</evidence>
<organism evidence="6 7">
    <name type="scientific">Streptomyces chiangmaiensis</name>
    <dbReference type="NCBI Taxonomy" id="766497"/>
    <lineage>
        <taxon>Bacteria</taxon>
        <taxon>Bacillati</taxon>
        <taxon>Actinomycetota</taxon>
        <taxon>Actinomycetes</taxon>
        <taxon>Kitasatosporales</taxon>
        <taxon>Streptomycetaceae</taxon>
        <taxon>Streptomyces</taxon>
    </lineage>
</organism>
<protein>
    <submittedName>
        <fullName evidence="6">LLM class flavin-dependent oxidoreductase</fullName>
        <ecNumber evidence="6">1.-.-.-</ecNumber>
    </submittedName>
</protein>
<dbReference type="InterPro" id="IPR011251">
    <property type="entry name" value="Luciferase-like_dom"/>
</dbReference>
<dbReference type="Gene3D" id="3.20.20.30">
    <property type="entry name" value="Luciferase-like domain"/>
    <property type="match status" value="1"/>
</dbReference>
<evidence type="ECO:0000259" key="5">
    <source>
        <dbReference type="Pfam" id="PF00296"/>
    </source>
</evidence>
<keyword evidence="3 6" id="KW-0560">Oxidoreductase</keyword>
<gene>
    <name evidence="6" type="ORF">VXC91_40840</name>
</gene>
<name>A0ABU7FVC3_9ACTN</name>
<keyword evidence="7" id="KW-1185">Reference proteome</keyword>
<evidence type="ECO:0000256" key="4">
    <source>
        <dbReference type="ARBA" id="ARBA00023033"/>
    </source>
</evidence>
<dbReference type="EC" id="1.-.-.-" evidence="6"/>
<keyword evidence="1" id="KW-0285">Flavoprotein</keyword>
<comment type="caution">
    <text evidence="6">The sequence shown here is derived from an EMBL/GenBank/DDBJ whole genome shotgun (WGS) entry which is preliminary data.</text>
</comment>
<evidence type="ECO:0000256" key="1">
    <source>
        <dbReference type="ARBA" id="ARBA00022630"/>
    </source>
</evidence>
<dbReference type="RefSeq" id="WP_329512428.1">
    <property type="nucleotide sequence ID" value="NZ_BAAAYZ010000150.1"/>
</dbReference>